<dbReference type="HAMAP" id="MF_00060">
    <property type="entry name" value="SurE"/>
    <property type="match status" value="1"/>
</dbReference>
<comment type="subcellular location">
    <subcellularLocation>
        <location evidence="3 9">Cytoplasm</location>
    </subcellularLocation>
</comment>
<dbReference type="GO" id="GO:0000166">
    <property type="term" value="F:nucleotide binding"/>
    <property type="evidence" value="ECO:0007669"/>
    <property type="project" value="UniProtKB-KW"/>
</dbReference>
<dbReference type="Proteomes" id="UP000249061">
    <property type="component" value="Unassembled WGS sequence"/>
</dbReference>
<keyword evidence="5 9" id="KW-0963">Cytoplasm</keyword>
<dbReference type="Gene3D" id="3.40.1210.10">
    <property type="entry name" value="Survival protein SurE-like phosphatase/nucleotidase"/>
    <property type="match status" value="1"/>
</dbReference>
<feature type="binding site" evidence="9">
    <location>
        <position position="11"/>
    </location>
    <ligand>
        <name>a divalent metal cation</name>
        <dbReference type="ChEBI" id="CHEBI:60240"/>
    </ligand>
</feature>
<evidence type="ECO:0000256" key="1">
    <source>
        <dbReference type="ARBA" id="ARBA00000815"/>
    </source>
</evidence>
<dbReference type="PANTHER" id="PTHR30457">
    <property type="entry name" value="5'-NUCLEOTIDASE SURE"/>
    <property type="match status" value="1"/>
</dbReference>
<keyword evidence="7 9" id="KW-0547">Nucleotide-binding</keyword>
<feature type="domain" description="Survival protein SurE-like phosphatase/nucleotidase" evidence="10">
    <location>
        <begin position="5"/>
        <end position="183"/>
    </location>
</feature>
<evidence type="ECO:0000259" key="10">
    <source>
        <dbReference type="Pfam" id="PF01975"/>
    </source>
</evidence>
<dbReference type="EC" id="3.1.3.5" evidence="9"/>
<sequence>MTPRILVSNDDGIHAPGLHALVEAVSSLGEVWVVAPEKEQSATSHSLSLHHPLRIRKQQERWFGVDGTPADSVYIAVNHLMKDARPTLVLSGINHGPNLADDVIYSGTVAAAMEGSILGFPAIAFSLVTRKNFDFTHAKTFVHSLVKTAITQSLPPRMLLNVNMPAYGEITGYEVTRLGRHTYGADVVEKEDPRGRRYYWIGGTGYEHVKENGTDVTCVHDFRRASVTPLMLDLTHHELLAPLREWKLEGFTQES</sequence>
<evidence type="ECO:0000256" key="9">
    <source>
        <dbReference type="HAMAP-Rule" id="MF_00060"/>
    </source>
</evidence>
<keyword evidence="8 9" id="KW-0378">Hydrolase</keyword>
<accession>A0A2W5VC14</accession>
<dbReference type="Pfam" id="PF01975">
    <property type="entry name" value="SurE"/>
    <property type="match status" value="1"/>
</dbReference>
<evidence type="ECO:0000256" key="5">
    <source>
        <dbReference type="ARBA" id="ARBA00022490"/>
    </source>
</evidence>
<dbReference type="GO" id="GO:0046872">
    <property type="term" value="F:metal ion binding"/>
    <property type="evidence" value="ECO:0007669"/>
    <property type="project" value="UniProtKB-UniRule"/>
</dbReference>
<feature type="binding site" evidence="9">
    <location>
        <position position="41"/>
    </location>
    <ligand>
        <name>a divalent metal cation</name>
        <dbReference type="ChEBI" id="CHEBI:60240"/>
    </ligand>
</feature>
<dbReference type="AlphaFoldDB" id="A0A2W5VC14"/>
<dbReference type="GO" id="GO:0008253">
    <property type="term" value="F:5'-nucleotidase activity"/>
    <property type="evidence" value="ECO:0007669"/>
    <property type="project" value="UniProtKB-UniRule"/>
</dbReference>
<dbReference type="GO" id="GO:0008254">
    <property type="term" value="F:3'-nucleotidase activity"/>
    <property type="evidence" value="ECO:0007669"/>
    <property type="project" value="TreeGrafter"/>
</dbReference>
<name>A0A2W5VC14_9BACT</name>
<comment type="caution">
    <text evidence="11">The sequence shown here is derived from an EMBL/GenBank/DDBJ whole genome shotgun (WGS) entry which is preliminary data.</text>
</comment>
<keyword evidence="6 9" id="KW-0479">Metal-binding</keyword>
<dbReference type="FunFam" id="3.40.1210.10:FF:000001">
    <property type="entry name" value="5'/3'-nucleotidase SurE"/>
    <property type="match status" value="1"/>
</dbReference>
<feature type="binding site" evidence="9">
    <location>
        <position position="10"/>
    </location>
    <ligand>
        <name>a divalent metal cation</name>
        <dbReference type="ChEBI" id="CHEBI:60240"/>
    </ligand>
</feature>
<dbReference type="NCBIfam" id="TIGR00087">
    <property type="entry name" value="surE"/>
    <property type="match status" value="1"/>
</dbReference>
<evidence type="ECO:0000313" key="11">
    <source>
        <dbReference type="EMBL" id="PZR07671.1"/>
    </source>
</evidence>
<dbReference type="InterPro" id="IPR030048">
    <property type="entry name" value="SurE"/>
</dbReference>
<feature type="binding site" evidence="9">
    <location>
        <position position="94"/>
    </location>
    <ligand>
        <name>a divalent metal cation</name>
        <dbReference type="ChEBI" id="CHEBI:60240"/>
    </ligand>
</feature>
<dbReference type="SUPFAM" id="SSF64167">
    <property type="entry name" value="SurE-like"/>
    <property type="match status" value="1"/>
</dbReference>
<evidence type="ECO:0000256" key="7">
    <source>
        <dbReference type="ARBA" id="ARBA00022741"/>
    </source>
</evidence>
<dbReference type="GO" id="GO:0005737">
    <property type="term" value="C:cytoplasm"/>
    <property type="evidence" value="ECO:0007669"/>
    <property type="project" value="UniProtKB-SubCell"/>
</dbReference>
<gene>
    <name evidence="9" type="primary">surE</name>
    <name evidence="11" type="ORF">DI536_26545</name>
</gene>
<comment type="function">
    <text evidence="9">Nucleotidase that shows phosphatase activity on nucleoside 5'-monophosphates.</text>
</comment>
<evidence type="ECO:0000256" key="6">
    <source>
        <dbReference type="ARBA" id="ARBA00022723"/>
    </source>
</evidence>
<proteinExistence type="inferred from homology"/>
<dbReference type="PANTHER" id="PTHR30457:SF12">
    <property type="entry name" value="5'_3'-NUCLEOTIDASE SURE"/>
    <property type="match status" value="1"/>
</dbReference>
<organism evidence="11 12">
    <name type="scientific">Archangium gephyra</name>
    <dbReference type="NCBI Taxonomy" id="48"/>
    <lineage>
        <taxon>Bacteria</taxon>
        <taxon>Pseudomonadati</taxon>
        <taxon>Myxococcota</taxon>
        <taxon>Myxococcia</taxon>
        <taxon>Myxococcales</taxon>
        <taxon>Cystobacterineae</taxon>
        <taxon>Archangiaceae</taxon>
        <taxon>Archangium</taxon>
    </lineage>
</organism>
<dbReference type="InterPro" id="IPR002828">
    <property type="entry name" value="SurE-like_Pase/nucleotidase"/>
</dbReference>
<comment type="catalytic activity">
    <reaction evidence="1 9">
        <text>a ribonucleoside 5'-phosphate + H2O = a ribonucleoside + phosphate</text>
        <dbReference type="Rhea" id="RHEA:12484"/>
        <dbReference type="ChEBI" id="CHEBI:15377"/>
        <dbReference type="ChEBI" id="CHEBI:18254"/>
        <dbReference type="ChEBI" id="CHEBI:43474"/>
        <dbReference type="ChEBI" id="CHEBI:58043"/>
        <dbReference type="EC" id="3.1.3.5"/>
    </reaction>
</comment>
<protein>
    <recommendedName>
        <fullName evidence="9">5'-nucleotidase SurE</fullName>
        <ecNumber evidence="9">3.1.3.5</ecNumber>
    </recommendedName>
    <alternativeName>
        <fullName evidence="9">Nucleoside 5'-monophosphate phosphohydrolase</fullName>
    </alternativeName>
</protein>
<evidence type="ECO:0000313" key="12">
    <source>
        <dbReference type="Proteomes" id="UP000249061"/>
    </source>
</evidence>
<evidence type="ECO:0000256" key="3">
    <source>
        <dbReference type="ARBA" id="ARBA00004496"/>
    </source>
</evidence>
<dbReference type="InterPro" id="IPR036523">
    <property type="entry name" value="SurE-like_sf"/>
</dbReference>
<evidence type="ECO:0000256" key="4">
    <source>
        <dbReference type="ARBA" id="ARBA00011062"/>
    </source>
</evidence>
<dbReference type="GO" id="GO:0004309">
    <property type="term" value="F:exopolyphosphatase activity"/>
    <property type="evidence" value="ECO:0007669"/>
    <property type="project" value="TreeGrafter"/>
</dbReference>
<comment type="cofactor">
    <cofactor evidence="9">
        <name>a divalent metal cation</name>
        <dbReference type="ChEBI" id="CHEBI:60240"/>
    </cofactor>
    <text evidence="9">Binds 1 divalent metal cation per subunit.</text>
</comment>
<dbReference type="NCBIfam" id="NF001490">
    <property type="entry name" value="PRK00346.1-4"/>
    <property type="match status" value="1"/>
</dbReference>
<reference evidence="11 12" key="1">
    <citation type="submission" date="2017-08" db="EMBL/GenBank/DDBJ databases">
        <title>Infants hospitalized years apart are colonized by the same room-sourced microbial strains.</title>
        <authorList>
            <person name="Brooks B."/>
            <person name="Olm M.R."/>
            <person name="Firek B.A."/>
            <person name="Baker R."/>
            <person name="Thomas B.C."/>
            <person name="Morowitz M.J."/>
            <person name="Banfield J.F."/>
        </authorList>
    </citation>
    <scope>NUCLEOTIDE SEQUENCE [LARGE SCALE GENOMIC DNA]</scope>
    <source>
        <strain evidence="11">S2_003_000_R2_14</strain>
    </source>
</reference>
<comment type="cofactor">
    <cofactor evidence="2">
        <name>Mg(2+)</name>
        <dbReference type="ChEBI" id="CHEBI:18420"/>
    </cofactor>
</comment>
<dbReference type="EMBL" id="QFQP01000029">
    <property type="protein sequence ID" value="PZR07671.1"/>
    <property type="molecule type" value="Genomic_DNA"/>
</dbReference>
<evidence type="ECO:0000256" key="2">
    <source>
        <dbReference type="ARBA" id="ARBA00001946"/>
    </source>
</evidence>
<evidence type="ECO:0000256" key="8">
    <source>
        <dbReference type="ARBA" id="ARBA00022801"/>
    </source>
</evidence>
<comment type="similarity">
    <text evidence="4 9">Belongs to the SurE nucleotidase family.</text>
</comment>